<dbReference type="Pfam" id="PF20038">
    <property type="entry name" value="HTH_59"/>
    <property type="match status" value="1"/>
</dbReference>
<feature type="domain" description="Helix-turn-helix" evidence="1">
    <location>
        <begin position="86"/>
        <end position="144"/>
    </location>
</feature>
<keyword evidence="3" id="KW-1185">Reference proteome</keyword>
<evidence type="ECO:0000313" key="3">
    <source>
        <dbReference type="Proteomes" id="UP000011728"/>
    </source>
</evidence>
<dbReference type="STRING" id="36745.CLSAP_26270"/>
<sequence length="261" mass="30639">MNITIITSENRRLYPAIIYSLEDKEQKNPILDLDDIYDLLYKNQNILVISSQFDQYGKELKIFNGELGKSDIKAMFASKEIKEGNELDSVMTLSEAAKKWGLSNGSTIRKAIERGKFQPNEIKHAGDVWVTTYSAMERVFGTIKNEEDAYVIYDDFETLYFTKAYWEYAQSAYFSNPVVDVKTGNLEMKYQYIKDVFIKGLKALWDKQKIIIKKSRYNDDIKQIIGTEEEFYLYIELFRSRRNLSSEWIDRLLNDLKTFSK</sequence>
<organism evidence="2 3">
    <name type="scientific">Clostridium saccharoperbutylacetonicum N1-4(HMT)</name>
    <dbReference type="NCBI Taxonomy" id="931276"/>
    <lineage>
        <taxon>Bacteria</taxon>
        <taxon>Bacillati</taxon>
        <taxon>Bacillota</taxon>
        <taxon>Clostridia</taxon>
        <taxon>Eubacteriales</taxon>
        <taxon>Clostridiaceae</taxon>
        <taxon>Clostridium</taxon>
    </lineage>
</organism>
<dbReference type="PATRIC" id="fig|931276.5.peg.2890"/>
<name>M1MZ08_9CLOT</name>
<dbReference type="KEGG" id="csr:Cspa_c28740"/>
<dbReference type="AlphaFoldDB" id="M1MZ08"/>
<proteinExistence type="predicted"/>
<protein>
    <recommendedName>
        <fullName evidence="1">Helix-turn-helix domain-containing protein</fullName>
    </recommendedName>
</protein>
<dbReference type="eggNOG" id="ENOG5033AWU">
    <property type="taxonomic scope" value="Bacteria"/>
</dbReference>
<dbReference type="RefSeq" id="WP_015392956.1">
    <property type="nucleotide sequence ID" value="NC_020291.1"/>
</dbReference>
<dbReference type="OrthoDB" id="1710385at2"/>
<accession>M1MZ08</accession>
<dbReference type="EMBL" id="CP004121">
    <property type="protein sequence ID" value="AGF56637.1"/>
    <property type="molecule type" value="Genomic_DNA"/>
</dbReference>
<dbReference type="Proteomes" id="UP000011728">
    <property type="component" value="Chromosome"/>
</dbReference>
<evidence type="ECO:0000313" key="2">
    <source>
        <dbReference type="EMBL" id="AGF56637.1"/>
    </source>
</evidence>
<gene>
    <name evidence="2" type="ORF">Cspa_c28740</name>
</gene>
<reference evidence="2 3" key="1">
    <citation type="submission" date="2013-02" db="EMBL/GenBank/DDBJ databases">
        <title>Genome sequence of Clostridium saccharoperbutylacetonicum N1-4(HMT).</title>
        <authorList>
            <person name="Poehlein A."/>
            <person name="Daniel R."/>
        </authorList>
    </citation>
    <scope>NUCLEOTIDE SEQUENCE [LARGE SCALE GENOMIC DNA]</scope>
    <source>
        <strain evidence="3">N1-4(HMT)</strain>
    </source>
</reference>
<dbReference type="InterPro" id="IPR045403">
    <property type="entry name" value="HTH_59_Firmicutes_type"/>
</dbReference>
<evidence type="ECO:0000259" key="1">
    <source>
        <dbReference type="Pfam" id="PF20038"/>
    </source>
</evidence>
<dbReference type="HOGENOM" id="CLU_1068323_0_0_9"/>